<comment type="catalytic activity">
    <reaction evidence="8">
        <text>4-hydroxybutanoate + 2-oxoglutarate = (R)-2-hydroxyglutarate + succinate semialdehyde</text>
        <dbReference type="Rhea" id="RHEA:24734"/>
        <dbReference type="ChEBI" id="CHEBI:15801"/>
        <dbReference type="ChEBI" id="CHEBI:16724"/>
        <dbReference type="ChEBI" id="CHEBI:16810"/>
        <dbReference type="ChEBI" id="CHEBI:57706"/>
        <dbReference type="EC" id="1.1.99.24"/>
    </reaction>
</comment>
<evidence type="ECO:0000256" key="4">
    <source>
        <dbReference type="ARBA" id="ARBA00013182"/>
    </source>
</evidence>
<evidence type="ECO:0000313" key="11">
    <source>
        <dbReference type="EMBL" id="CAG9294528.1"/>
    </source>
</evidence>
<keyword evidence="6" id="KW-0560">Oxidoreductase</keyword>
<accession>A0A8J9X9K5</accession>
<evidence type="ECO:0000256" key="5">
    <source>
        <dbReference type="ARBA" id="ARBA00022946"/>
    </source>
</evidence>
<dbReference type="Gene3D" id="1.20.1090.10">
    <property type="entry name" value="Dehydroquinate synthase-like - alpha domain"/>
    <property type="match status" value="1"/>
</dbReference>
<dbReference type="Pfam" id="PF00465">
    <property type="entry name" value="Fe-ADH"/>
    <property type="match status" value="1"/>
</dbReference>
<evidence type="ECO:0000256" key="6">
    <source>
        <dbReference type="ARBA" id="ARBA00023002"/>
    </source>
</evidence>
<evidence type="ECO:0000259" key="9">
    <source>
        <dbReference type="Pfam" id="PF00465"/>
    </source>
</evidence>
<organism evidence="11">
    <name type="scientific">Phaeodactylum tricornutum</name>
    <name type="common">Diatom</name>
    <dbReference type="NCBI Taxonomy" id="2850"/>
    <lineage>
        <taxon>Eukaryota</taxon>
        <taxon>Sar</taxon>
        <taxon>Stramenopiles</taxon>
        <taxon>Ochrophyta</taxon>
        <taxon>Bacillariophyta</taxon>
        <taxon>Bacillariophyceae</taxon>
        <taxon>Bacillariophycidae</taxon>
        <taxon>Naviculales</taxon>
        <taxon>Phaeodactylaceae</taxon>
        <taxon>Phaeodactylum</taxon>
    </lineage>
</organism>
<dbReference type="Pfam" id="PF25137">
    <property type="entry name" value="ADH_Fe_C"/>
    <property type="match status" value="1"/>
</dbReference>
<dbReference type="GO" id="GO:0005739">
    <property type="term" value="C:mitochondrion"/>
    <property type="evidence" value="ECO:0007669"/>
    <property type="project" value="UniProtKB-SubCell"/>
</dbReference>
<proteinExistence type="inferred from homology"/>
<reference evidence="11" key="1">
    <citation type="submission" date="2022-02" db="EMBL/GenBank/DDBJ databases">
        <authorList>
            <person name="Giguere J D."/>
        </authorList>
    </citation>
    <scope>NUCLEOTIDE SEQUENCE</scope>
    <source>
        <strain evidence="11">CCAP 1055/1</strain>
    </source>
</reference>
<feature type="domain" description="Alcohol dehydrogenase iron-type/glycerol dehydrogenase GldA" evidence="9">
    <location>
        <begin position="48"/>
        <end position="225"/>
    </location>
</feature>
<protein>
    <recommendedName>
        <fullName evidence="4">hydroxyacid-oxoacid transhydrogenase</fullName>
        <ecNumber evidence="4">1.1.99.24</ecNumber>
    </recommendedName>
</protein>
<keyword evidence="5" id="KW-0809">Transit peptide</keyword>
<dbReference type="CDD" id="cd08190">
    <property type="entry name" value="HOT"/>
    <property type="match status" value="1"/>
</dbReference>
<dbReference type="PANTHER" id="PTHR11496:SF83">
    <property type="entry name" value="HYDROXYACID-OXOACID TRANSHYDROGENASE, MITOCHONDRIAL"/>
    <property type="match status" value="1"/>
</dbReference>
<dbReference type="InterPro" id="IPR042157">
    <property type="entry name" value="HOT"/>
</dbReference>
<name>A0A8J9X9K5_PHATR</name>
<evidence type="ECO:0000256" key="3">
    <source>
        <dbReference type="ARBA" id="ARBA00010005"/>
    </source>
</evidence>
<dbReference type="InterPro" id="IPR056798">
    <property type="entry name" value="ADH_Fe_C"/>
</dbReference>
<evidence type="ECO:0000256" key="2">
    <source>
        <dbReference type="ARBA" id="ARBA00004173"/>
    </source>
</evidence>
<feature type="domain" description="Fe-containing alcohol dehydrogenase-like C-terminal" evidence="10">
    <location>
        <begin position="273"/>
        <end position="460"/>
    </location>
</feature>
<dbReference type="Gene3D" id="3.40.50.1970">
    <property type="match status" value="1"/>
</dbReference>
<dbReference type="FunFam" id="3.40.50.1970:FF:000003">
    <property type="entry name" value="Alcohol dehydrogenase, iron-containing"/>
    <property type="match status" value="1"/>
</dbReference>
<dbReference type="AlphaFoldDB" id="A0A8J9X9K5"/>
<comment type="catalytic activity">
    <reaction evidence="1">
        <text>(S)-3-hydroxybutanoate + 2-oxoglutarate = (R)-2-hydroxyglutarate + acetoacetate</text>
        <dbReference type="Rhea" id="RHEA:23048"/>
        <dbReference type="ChEBI" id="CHEBI:11047"/>
        <dbReference type="ChEBI" id="CHEBI:13705"/>
        <dbReference type="ChEBI" id="CHEBI:15801"/>
        <dbReference type="ChEBI" id="CHEBI:16810"/>
        <dbReference type="EC" id="1.1.99.24"/>
    </reaction>
</comment>
<evidence type="ECO:0000256" key="7">
    <source>
        <dbReference type="ARBA" id="ARBA00023128"/>
    </source>
</evidence>
<dbReference type="EMBL" id="OU594950">
    <property type="protein sequence ID" value="CAG9294528.1"/>
    <property type="molecule type" value="Genomic_DNA"/>
</dbReference>
<comment type="similarity">
    <text evidence="3">Belongs to the iron-containing alcohol dehydrogenase family. Hydroxyacid-oxoacid transhydrogenase subfamily.</text>
</comment>
<evidence type="ECO:0000256" key="8">
    <source>
        <dbReference type="ARBA" id="ARBA00049496"/>
    </source>
</evidence>
<evidence type="ECO:0000259" key="10">
    <source>
        <dbReference type="Pfam" id="PF25137"/>
    </source>
</evidence>
<dbReference type="InterPro" id="IPR039697">
    <property type="entry name" value="Alcohol_dehydrogenase_Fe"/>
</dbReference>
<dbReference type="PANTHER" id="PTHR11496">
    <property type="entry name" value="ALCOHOL DEHYDROGENASE"/>
    <property type="match status" value="1"/>
</dbReference>
<dbReference type="SUPFAM" id="SSF56796">
    <property type="entry name" value="Dehydroquinate synthase-like"/>
    <property type="match status" value="1"/>
</dbReference>
<dbReference type="EC" id="1.1.99.24" evidence="4"/>
<gene>
    <name evidence="11" type="ORF">PTTT1_LOCUS54973</name>
</gene>
<dbReference type="GO" id="GO:0047988">
    <property type="term" value="F:hydroxyacid-oxoacid transhydrogenase activity"/>
    <property type="evidence" value="ECO:0007669"/>
    <property type="project" value="UniProtKB-EC"/>
</dbReference>
<dbReference type="InterPro" id="IPR001670">
    <property type="entry name" value="ADH_Fe/GldA"/>
</dbReference>
<dbReference type="GO" id="GO:0046872">
    <property type="term" value="F:metal ion binding"/>
    <property type="evidence" value="ECO:0007669"/>
    <property type="project" value="InterPro"/>
</dbReference>
<sequence length="465" mass="50282">MIGSGLSRTASSSRRLPTFWQRSVFRTVAPAFSTASPPLDPICEWAASNVRYGPGATREVGMDLALQFRCRKVVIFTDPKVQTLDGMNVVLESLERQNIDAIVYNQVRVEPNDVSFRHAIDFLSRTDYDAVVAFGGGSVMDTAKAANLYASHDGYEDFYDYVNAPIGKGLPIPAGIQLKPLIAIPTTAGTGSETTGVAIFDDTASRSKTGLASRSLKPTLGIVDPLHTRTLPPKVATYAGLDVLCHAMESYTALPYNQRPAPASPLQRPAYQGSNPVSDVWSLFALETCVEFLPKVLADANDDEARGKLLLASTAAGIGFGNAGVHLCHGMSYPIASQVRGYVGYDHVDHALVPHGLSVIVNAPAVFEWTASADPDRHAKLARILASHRLGEDHATSVGLADEIRLFCERIHVPLGLRQFGYTAEDIPSLVQGTLPQHRVTKIAPKPVDRDVLTNLFMRALDDTH</sequence>
<keyword evidence="7" id="KW-0496">Mitochondrion</keyword>
<comment type="subcellular location">
    <subcellularLocation>
        <location evidence="2">Mitochondrion</location>
    </subcellularLocation>
</comment>
<dbReference type="GO" id="GO:0004022">
    <property type="term" value="F:alcohol dehydrogenase (NAD+) activity"/>
    <property type="evidence" value="ECO:0007669"/>
    <property type="project" value="InterPro"/>
</dbReference>
<evidence type="ECO:0000256" key="1">
    <source>
        <dbReference type="ARBA" id="ARBA00000813"/>
    </source>
</evidence>
<dbReference type="Proteomes" id="UP000836788">
    <property type="component" value="Chromosome 9"/>
</dbReference>